<keyword evidence="4 15" id="KW-0285">Flavoprotein</keyword>
<dbReference type="AlphaFoldDB" id="A0A7W8EBB1"/>
<dbReference type="GO" id="GO:0006747">
    <property type="term" value="P:FAD biosynthetic process"/>
    <property type="evidence" value="ECO:0007669"/>
    <property type="project" value="UniProtKB-UniRule"/>
</dbReference>
<evidence type="ECO:0000256" key="7">
    <source>
        <dbReference type="ARBA" id="ARBA00022695"/>
    </source>
</evidence>
<keyword evidence="7 15" id="KW-0548">Nucleotidyltransferase</keyword>
<dbReference type="PANTHER" id="PTHR22749:SF6">
    <property type="entry name" value="RIBOFLAVIN KINASE"/>
    <property type="match status" value="1"/>
</dbReference>
<keyword evidence="8 15" id="KW-0547">Nucleotide-binding</keyword>
<evidence type="ECO:0000256" key="6">
    <source>
        <dbReference type="ARBA" id="ARBA00022679"/>
    </source>
</evidence>
<dbReference type="Gene3D" id="2.40.30.30">
    <property type="entry name" value="Riboflavin kinase-like"/>
    <property type="match status" value="1"/>
</dbReference>
<comment type="catalytic activity">
    <reaction evidence="14 15">
        <text>FMN + ATP + H(+) = FAD + diphosphate</text>
        <dbReference type="Rhea" id="RHEA:17237"/>
        <dbReference type="ChEBI" id="CHEBI:15378"/>
        <dbReference type="ChEBI" id="CHEBI:30616"/>
        <dbReference type="ChEBI" id="CHEBI:33019"/>
        <dbReference type="ChEBI" id="CHEBI:57692"/>
        <dbReference type="ChEBI" id="CHEBI:58210"/>
        <dbReference type="EC" id="2.7.7.2"/>
    </reaction>
</comment>
<dbReference type="InterPro" id="IPR015865">
    <property type="entry name" value="Riboflavin_kinase_bac/euk"/>
</dbReference>
<evidence type="ECO:0000256" key="15">
    <source>
        <dbReference type="PIRNR" id="PIRNR004491"/>
    </source>
</evidence>
<evidence type="ECO:0000256" key="13">
    <source>
        <dbReference type="ARBA" id="ARBA00047880"/>
    </source>
</evidence>
<dbReference type="UniPathway" id="UPA00276">
    <property type="reaction ID" value="UER00406"/>
</dbReference>
<keyword evidence="9 15" id="KW-0418">Kinase</keyword>
<dbReference type="InterPro" id="IPR002606">
    <property type="entry name" value="Riboflavin_kinase_bac"/>
</dbReference>
<dbReference type="RefSeq" id="WP_184256163.1">
    <property type="nucleotide sequence ID" value="NZ_JACHIO010000010.1"/>
</dbReference>
<dbReference type="EMBL" id="JACHIO010000010">
    <property type="protein sequence ID" value="MBB5064340.1"/>
    <property type="molecule type" value="Genomic_DNA"/>
</dbReference>
<proteinExistence type="inferred from homology"/>
<gene>
    <name evidence="17" type="ORF">HDF15_002694</name>
</gene>
<evidence type="ECO:0000256" key="5">
    <source>
        <dbReference type="ARBA" id="ARBA00022643"/>
    </source>
</evidence>
<dbReference type="Proteomes" id="UP000584867">
    <property type="component" value="Unassembled WGS sequence"/>
</dbReference>
<dbReference type="InterPro" id="IPR023468">
    <property type="entry name" value="Riboflavin_kinase"/>
</dbReference>
<dbReference type="Pfam" id="PF06574">
    <property type="entry name" value="FAD_syn"/>
    <property type="match status" value="1"/>
</dbReference>
<dbReference type="FunFam" id="3.40.50.620:FF:000021">
    <property type="entry name" value="Riboflavin biosynthesis protein"/>
    <property type="match status" value="1"/>
</dbReference>
<protein>
    <recommendedName>
        <fullName evidence="15">Riboflavin biosynthesis protein</fullName>
    </recommendedName>
    <domain>
        <recommendedName>
            <fullName evidence="15">Riboflavin kinase</fullName>
            <ecNumber evidence="15">2.7.1.26</ecNumber>
        </recommendedName>
        <alternativeName>
            <fullName evidence="15">Flavokinase</fullName>
        </alternativeName>
    </domain>
    <domain>
        <recommendedName>
            <fullName evidence="15">FMN adenylyltransferase</fullName>
            <ecNumber evidence="15">2.7.7.2</ecNumber>
        </recommendedName>
        <alternativeName>
            <fullName evidence="15">FAD pyrophosphorylase</fullName>
        </alternativeName>
        <alternativeName>
            <fullName evidence="15">FAD synthase</fullName>
        </alternativeName>
    </domain>
</protein>
<keyword evidence="10 15" id="KW-0274">FAD</keyword>
<sequence length="322" mass="35414">MQIVRSLAELNSFPSPSVVSIGNFDGVHCGHRMVVASVIARAREIGARAAVVTFDPHPAHILHNTSRLPLITPLAEKLELLDQTGVDLALVLPFTEELRLWTAHQFAERVLRDGLQAVEVHEGETFRFGHRAEAGIDSLSQIGRELGFLVRAYEPYILRGAAVSSSRIRTLVSTGELPQARALLGRSFSIHSTPASGRGYGTRYTVPTVNLAPYGDLLPAHGVYITTLRVGTGDQARIFRGVTNAGNRPTFGADSFAVETHLLDFEPIDLDETTPLEMTFLYRLRGEQRFPNPEALRAQIGLDVRRAQRYFALCDALHVSLS</sequence>
<dbReference type="SUPFAM" id="SSF82114">
    <property type="entry name" value="Riboflavin kinase-like"/>
    <property type="match status" value="1"/>
</dbReference>
<dbReference type="GO" id="GO:0009398">
    <property type="term" value="P:FMN biosynthetic process"/>
    <property type="evidence" value="ECO:0007669"/>
    <property type="project" value="UniProtKB-UniRule"/>
</dbReference>
<evidence type="ECO:0000256" key="10">
    <source>
        <dbReference type="ARBA" id="ARBA00022827"/>
    </source>
</evidence>
<dbReference type="GO" id="GO:0003919">
    <property type="term" value="F:FMN adenylyltransferase activity"/>
    <property type="evidence" value="ECO:0007669"/>
    <property type="project" value="UniProtKB-UniRule"/>
</dbReference>
<evidence type="ECO:0000256" key="8">
    <source>
        <dbReference type="ARBA" id="ARBA00022741"/>
    </source>
</evidence>
<comment type="caution">
    <text evidence="17">The sequence shown here is derived from an EMBL/GenBank/DDBJ whole genome shotgun (WGS) entry which is preliminary data.</text>
</comment>
<dbReference type="SMART" id="SM00904">
    <property type="entry name" value="Flavokinase"/>
    <property type="match status" value="1"/>
</dbReference>
<comment type="catalytic activity">
    <reaction evidence="13 15">
        <text>riboflavin + ATP = FMN + ADP + H(+)</text>
        <dbReference type="Rhea" id="RHEA:14357"/>
        <dbReference type="ChEBI" id="CHEBI:15378"/>
        <dbReference type="ChEBI" id="CHEBI:30616"/>
        <dbReference type="ChEBI" id="CHEBI:57986"/>
        <dbReference type="ChEBI" id="CHEBI:58210"/>
        <dbReference type="ChEBI" id="CHEBI:456216"/>
        <dbReference type="EC" id="2.7.1.26"/>
    </reaction>
</comment>
<dbReference type="InterPro" id="IPR023465">
    <property type="entry name" value="Riboflavin_kinase_dom_sf"/>
</dbReference>
<accession>A0A7W8EBB1</accession>
<organism evidence="17 18">
    <name type="scientific">Granulicella mallensis</name>
    <dbReference type="NCBI Taxonomy" id="940614"/>
    <lineage>
        <taxon>Bacteria</taxon>
        <taxon>Pseudomonadati</taxon>
        <taxon>Acidobacteriota</taxon>
        <taxon>Terriglobia</taxon>
        <taxon>Terriglobales</taxon>
        <taxon>Acidobacteriaceae</taxon>
        <taxon>Granulicella</taxon>
    </lineage>
</organism>
<dbReference type="GO" id="GO:0005524">
    <property type="term" value="F:ATP binding"/>
    <property type="evidence" value="ECO:0007669"/>
    <property type="project" value="UniProtKB-UniRule"/>
</dbReference>
<evidence type="ECO:0000256" key="2">
    <source>
        <dbReference type="ARBA" id="ARBA00004726"/>
    </source>
</evidence>
<comment type="similarity">
    <text evidence="15">Belongs to the ribF family.</text>
</comment>
<dbReference type="UniPathway" id="UPA00277">
    <property type="reaction ID" value="UER00407"/>
</dbReference>
<dbReference type="Pfam" id="PF01687">
    <property type="entry name" value="Flavokinase"/>
    <property type="match status" value="1"/>
</dbReference>
<dbReference type="EC" id="2.7.7.2" evidence="15"/>
<name>A0A7W8EBB1_9BACT</name>
<keyword evidence="12" id="KW-0511">Multifunctional enzyme</keyword>
<dbReference type="InterPro" id="IPR014729">
    <property type="entry name" value="Rossmann-like_a/b/a_fold"/>
</dbReference>
<evidence type="ECO:0000256" key="3">
    <source>
        <dbReference type="ARBA" id="ARBA00005201"/>
    </source>
</evidence>
<evidence type="ECO:0000256" key="11">
    <source>
        <dbReference type="ARBA" id="ARBA00022840"/>
    </source>
</evidence>
<evidence type="ECO:0000313" key="17">
    <source>
        <dbReference type="EMBL" id="MBB5064340.1"/>
    </source>
</evidence>
<evidence type="ECO:0000259" key="16">
    <source>
        <dbReference type="SMART" id="SM00904"/>
    </source>
</evidence>
<dbReference type="SUPFAM" id="SSF52374">
    <property type="entry name" value="Nucleotidylyl transferase"/>
    <property type="match status" value="1"/>
</dbReference>
<dbReference type="EC" id="2.7.1.26" evidence="15"/>
<dbReference type="Gene3D" id="3.40.50.620">
    <property type="entry name" value="HUPs"/>
    <property type="match status" value="1"/>
</dbReference>
<evidence type="ECO:0000256" key="9">
    <source>
        <dbReference type="ARBA" id="ARBA00022777"/>
    </source>
</evidence>
<evidence type="ECO:0000256" key="12">
    <source>
        <dbReference type="ARBA" id="ARBA00023268"/>
    </source>
</evidence>
<keyword evidence="11 15" id="KW-0067">ATP-binding</keyword>
<dbReference type="PANTHER" id="PTHR22749">
    <property type="entry name" value="RIBOFLAVIN KINASE/FMN ADENYLYLTRANSFERASE"/>
    <property type="match status" value="1"/>
</dbReference>
<comment type="function">
    <text evidence="1">Catalyzes the phosphorylation of riboflavin to FMN followed by the adenylation of FMN to FAD.</text>
</comment>
<reference evidence="17 18" key="1">
    <citation type="submission" date="2020-08" db="EMBL/GenBank/DDBJ databases">
        <title>Genomic Encyclopedia of Type Strains, Phase IV (KMG-V): Genome sequencing to study the core and pangenomes of soil and plant-associated prokaryotes.</title>
        <authorList>
            <person name="Whitman W."/>
        </authorList>
    </citation>
    <scope>NUCLEOTIDE SEQUENCE [LARGE SCALE GENOMIC DNA]</scope>
    <source>
        <strain evidence="17 18">X5P3</strain>
    </source>
</reference>
<feature type="domain" description="Riboflavin kinase" evidence="16">
    <location>
        <begin position="183"/>
        <end position="312"/>
    </location>
</feature>
<dbReference type="GO" id="GO:0008531">
    <property type="term" value="F:riboflavin kinase activity"/>
    <property type="evidence" value="ECO:0007669"/>
    <property type="project" value="UniProtKB-UniRule"/>
</dbReference>
<dbReference type="PIRSF" id="PIRSF004491">
    <property type="entry name" value="FAD_Synth"/>
    <property type="match status" value="1"/>
</dbReference>
<evidence type="ECO:0000313" key="18">
    <source>
        <dbReference type="Proteomes" id="UP000584867"/>
    </source>
</evidence>
<dbReference type="GO" id="GO:0009231">
    <property type="term" value="P:riboflavin biosynthetic process"/>
    <property type="evidence" value="ECO:0007669"/>
    <property type="project" value="InterPro"/>
</dbReference>
<keyword evidence="5 15" id="KW-0288">FMN</keyword>
<evidence type="ECO:0000256" key="1">
    <source>
        <dbReference type="ARBA" id="ARBA00002121"/>
    </source>
</evidence>
<evidence type="ECO:0000256" key="14">
    <source>
        <dbReference type="ARBA" id="ARBA00049494"/>
    </source>
</evidence>
<comment type="pathway">
    <text evidence="3 15">Cofactor biosynthesis; FMN biosynthesis; FMN from riboflavin (ATP route): step 1/1.</text>
</comment>
<comment type="pathway">
    <text evidence="2 15">Cofactor biosynthesis; FAD biosynthesis; FAD from FMN: step 1/1.</text>
</comment>
<dbReference type="InterPro" id="IPR015864">
    <property type="entry name" value="FAD_synthase"/>
</dbReference>
<keyword evidence="6 15" id="KW-0808">Transferase</keyword>
<evidence type="ECO:0000256" key="4">
    <source>
        <dbReference type="ARBA" id="ARBA00022630"/>
    </source>
</evidence>
<dbReference type="CDD" id="cd02064">
    <property type="entry name" value="FAD_synthetase_N"/>
    <property type="match status" value="1"/>
</dbReference>